<feature type="compositionally biased region" description="Acidic residues" evidence="1">
    <location>
        <begin position="935"/>
        <end position="947"/>
    </location>
</feature>
<evidence type="ECO:0000259" key="2">
    <source>
        <dbReference type="Pfam" id="PF18803"/>
    </source>
</evidence>
<evidence type="ECO:0000256" key="1">
    <source>
        <dbReference type="SAM" id="MobiDB-lite"/>
    </source>
</evidence>
<comment type="caution">
    <text evidence="3">The sequence shown here is derived from an EMBL/GenBank/DDBJ whole genome shotgun (WGS) entry which is preliminary data.</text>
</comment>
<accession>A0A9P6H1T3</accession>
<dbReference type="PANTHER" id="PTHR33096:SF1">
    <property type="entry name" value="CXC1-LIKE CYSTEINE CLUSTER ASSOCIATED WITH KDZ TRANSPOSASES DOMAIN-CONTAINING PROTEIN"/>
    <property type="match status" value="1"/>
</dbReference>
<dbReference type="Pfam" id="PF18758">
    <property type="entry name" value="KDZ"/>
    <property type="match status" value="1"/>
</dbReference>
<dbReference type="InterPro" id="IPR041457">
    <property type="entry name" value="CxC2_KDZ-assoc"/>
</dbReference>
<dbReference type="PANTHER" id="PTHR33096">
    <property type="entry name" value="CXC2 DOMAIN-CONTAINING PROTEIN"/>
    <property type="match status" value="1"/>
</dbReference>
<reference evidence="3" key="1">
    <citation type="journal article" date="2020" name="Nat. Commun.">
        <title>Large-scale genome sequencing of mycorrhizal fungi provides insights into the early evolution of symbiotic traits.</title>
        <authorList>
            <person name="Miyauchi S."/>
            <person name="Kiss E."/>
            <person name="Kuo A."/>
            <person name="Drula E."/>
            <person name="Kohler A."/>
            <person name="Sanchez-Garcia M."/>
            <person name="Morin E."/>
            <person name="Andreopoulos B."/>
            <person name="Barry K.W."/>
            <person name="Bonito G."/>
            <person name="Buee M."/>
            <person name="Carver A."/>
            <person name="Chen C."/>
            <person name="Cichocki N."/>
            <person name="Clum A."/>
            <person name="Culley D."/>
            <person name="Crous P.W."/>
            <person name="Fauchery L."/>
            <person name="Girlanda M."/>
            <person name="Hayes R.D."/>
            <person name="Keri Z."/>
            <person name="LaButti K."/>
            <person name="Lipzen A."/>
            <person name="Lombard V."/>
            <person name="Magnuson J."/>
            <person name="Maillard F."/>
            <person name="Murat C."/>
            <person name="Nolan M."/>
            <person name="Ohm R.A."/>
            <person name="Pangilinan J."/>
            <person name="Pereira M.F."/>
            <person name="Perotto S."/>
            <person name="Peter M."/>
            <person name="Pfister S."/>
            <person name="Riley R."/>
            <person name="Sitrit Y."/>
            <person name="Stielow J.B."/>
            <person name="Szollosi G."/>
            <person name="Zifcakova L."/>
            <person name="Stursova M."/>
            <person name="Spatafora J.W."/>
            <person name="Tedersoo L."/>
            <person name="Vaario L.M."/>
            <person name="Yamada A."/>
            <person name="Yan M."/>
            <person name="Wang P."/>
            <person name="Xu J."/>
            <person name="Bruns T."/>
            <person name="Baldrian P."/>
            <person name="Vilgalys R."/>
            <person name="Dunand C."/>
            <person name="Henrissat B."/>
            <person name="Grigoriev I.V."/>
            <person name="Hibbett D."/>
            <person name="Nagy L.G."/>
            <person name="Martin F.M."/>
        </authorList>
    </citation>
    <scope>NUCLEOTIDE SEQUENCE</scope>
    <source>
        <strain evidence="3">UH-Tt-Lm1</strain>
    </source>
</reference>
<gene>
    <name evidence="3" type="ORF">BJ322DRAFT_1015480</name>
</gene>
<feature type="region of interest" description="Disordered" evidence="1">
    <location>
        <begin position="910"/>
        <end position="957"/>
    </location>
</feature>
<dbReference type="OrthoDB" id="2804062at2759"/>
<evidence type="ECO:0000313" key="3">
    <source>
        <dbReference type="EMBL" id="KAF9777676.1"/>
    </source>
</evidence>
<evidence type="ECO:0000313" key="4">
    <source>
        <dbReference type="Proteomes" id="UP000736335"/>
    </source>
</evidence>
<name>A0A9P6H1T3_9AGAM</name>
<feature type="domain" description="CxC2-like cysteine cluster KDZ transposase-associated" evidence="2">
    <location>
        <begin position="68"/>
        <end position="175"/>
    </location>
</feature>
<sequence length="957" mass="109062">MISLDGPGNLPLDLCSLCSALQSSPLYRCLECSHSSLYCGGCIVKLHRLLPLHRLEYWQGGFFERTSLHSLKLTCYLGHSGDPCAIQSRHFNLVIIDVNGWHRVQVMFCTCDTSAPWHERYRQLLRMRWYPASFTRPRTAFTFDLLDTYHKLTLQGKINLYDFYHAIMQKSDNQGRLKTTYRYHEISRCARQWRHLKGVKRGGGAHQTHALSTTTPGSFAIECPACPHPGRNLPEDWDAPSNDNKWVHAQFIAVDANFKLKLKNRQINDPELGSGWSYFVEHSAYIDHVADHQHDEEVSCCGNEFHAVNQANSRGGKDYIASGVVKAVCARHCFVLPNAVGDLQRGERYINTDYIVAAYLNRCQVHDIKISYDIACKWSINFHTRFETSHEEIDLSKFSLTHVVPKFHLPAHNPKCQVQYSFNYTSGVGRTHGETVEQEWAYINLAALSTREMGPGARHSALDDSWGGWNWKKVLGFGSLLETNLIKAVEMASRQRKVADDFTATFPYRTVQQWKQMVSEWQANHSRPNPYVSNERASKVSETRLRLTQEELAGVEHGRHAPHKVSVSVFVRMGLELEDQHARYGLLSTSTEKTRSDNQKASLFERRGVLLHQIEKWRQLQAVYMPGVLDIDTSNPEPSPRVKAESVKLWLPSELDPEDRVSICLEGVVKSEKELRFAQLEDSLNDLRRARRVRRGLITFHKVQLAGKGQRTQTKSRAVLQTLQDRITKAVRRYHVARKALLRLDPCMDWQELYPPLAEADNRGPGKELEEMSSSDGQYSPSWIWLSNTTTISPDEVNEDMRVEWAQCAARADRWGEEVILLQEEMRRVVQFLEWRSSDWLSKAVSKMGTVTPVVLAGLSAYAHKQGSIFHNLAVRFSQRWRSVLVSLSLPHTWATTFLKAQGELLKNPDFKKRKRVGDPPTTHPHATLAQGSDVDSDEPSSEDDGSGCESTDSFAN</sequence>
<dbReference type="InterPro" id="IPR040521">
    <property type="entry name" value="KDZ"/>
</dbReference>
<organism evidence="3 4">
    <name type="scientific">Thelephora terrestris</name>
    <dbReference type="NCBI Taxonomy" id="56493"/>
    <lineage>
        <taxon>Eukaryota</taxon>
        <taxon>Fungi</taxon>
        <taxon>Dikarya</taxon>
        <taxon>Basidiomycota</taxon>
        <taxon>Agaricomycotina</taxon>
        <taxon>Agaricomycetes</taxon>
        <taxon>Thelephorales</taxon>
        <taxon>Thelephoraceae</taxon>
        <taxon>Thelephora</taxon>
    </lineage>
</organism>
<dbReference type="EMBL" id="WIUZ02000029">
    <property type="protein sequence ID" value="KAF9777676.1"/>
    <property type="molecule type" value="Genomic_DNA"/>
</dbReference>
<dbReference type="Proteomes" id="UP000736335">
    <property type="component" value="Unassembled WGS sequence"/>
</dbReference>
<dbReference type="AlphaFoldDB" id="A0A9P6H1T3"/>
<dbReference type="Pfam" id="PF18803">
    <property type="entry name" value="CxC2"/>
    <property type="match status" value="1"/>
</dbReference>
<proteinExistence type="predicted"/>
<protein>
    <recommendedName>
        <fullName evidence="2">CxC2-like cysteine cluster KDZ transposase-associated domain-containing protein</fullName>
    </recommendedName>
</protein>
<feature type="compositionally biased region" description="Low complexity" evidence="1">
    <location>
        <begin position="948"/>
        <end position="957"/>
    </location>
</feature>
<reference evidence="3" key="2">
    <citation type="submission" date="2020-11" db="EMBL/GenBank/DDBJ databases">
        <authorList>
            <consortium name="DOE Joint Genome Institute"/>
            <person name="Kuo A."/>
            <person name="Miyauchi S."/>
            <person name="Kiss E."/>
            <person name="Drula E."/>
            <person name="Kohler A."/>
            <person name="Sanchez-Garcia M."/>
            <person name="Andreopoulos B."/>
            <person name="Barry K.W."/>
            <person name="Bonito G."/>
            <person name="Buee M."/>
            <person name="Carver A."/>
            <person name="Chen C."/>
            <person name="Cichocki N."/>
            <person name="Clum A."/>
            <person name="Culley D."/>
            <person name="Crous P.W."/>
            <person name="Fauchery L."/>
            <person name="Girlanda M."/>
            <person name="Hayes R."/>
            <person name="Keri Z."/>
            <person name="Labutti K."/>
            <person name="Lipzen A."/>
            <person name="Lombard V."/>
            <person name="Magnuson J."/>
            <person name="Maillard F."/>
            <person name="Morin E."/>
            <person name="Murat C."/>
            <person name="Nolan M."/>
            <person name="Ohm R."/>
            <person name="Pangilinan J."/>
            <person name="Pereira M."/>
            <person name="Perotto S."/>
            <person name="Peter M."/>
            <person name="Riley R."/>
            <person name="Sitrit Y."/>
            <person name="Stielow B."/>
            <person name="Szollosi G."/>
            <person name="Zifcakova L."/>
            <person name="Stursova M."/>
            <person name="Spatafora J.W."/>
            <person name="Tedersoo L."/>
            <person name="Vaario L.-M."/>
            <person name="Yamada A."/>
            <person name="Yan M."/>
            <person name="Wang P."/>
            <person name="Xu J."/>
            <person name="Bruns T."/>
            <person name="Baldrian P."/>
            <person name="Vilgalys R."/>
            <person name="Henrissat B."/>
            <person name="Grigoriev I.V."/>
            <person name="Hibbett D."/>
            <person name="Nagy L.G."/>
            <person name="Martin F.M."/>
        </authorList>
    </citation>
    <scope>NUCLEOTIDE SEQUENCE</scope>
    <source>
        <strain evidence="3">UH-Tt-Lm1</strain>
    </source>
</reference>
<keyword evidence="4" id="KW-1185">Reference proteome</keyword>